<evidence type="ECO:0000259" key="1">
    <source>
        <dbReference type="Pfam" id="PF00144"/>
    </source>
</evidence>
<comment type="caution">
    <text evidence="2">The sequence shown here is derived from an EMBL/GenBank/DDBJ whole genome shotgun (WGS) entry which is preliminary data.</text>
</comment>
<keyword evidence="2" id="KW-0378">Hydrolase</keyword>
<proteinExistence type="predicted"/>
<accession>A0A368BRL3</accession>
<reference evidence="2 3" key="1">
    <citation type="journal article" date="2018" name="Microbiome">
        <title>Fine metagenomic profile of the Mediterranean stratified and mixed water columns revealed by assembly and recruitment.</title>
        <authorList>
            <person name="Haro-Moreno J.M."/>
            <person name="Lopez-Perez M."/>
            <person name="De La Torre J.R."/>
            <person name="Picazo A."/>
            <person name="Camacho A."/>
            <person name="Rodriguez-Valera F."/>
        </authorList>
    </citation>
    <scope>NUCLEOTIDE SEQUENCE [LARGE SCALE GENOMIC DNA]</scope>
    <source>
        <strain evidence="2">MED-G82</strain>
    </source>
</reference>
<dbReference type="EMBL" id="QOPE01000033">
    <property type="protein sequence ID" value="RCL39969.1"/>
    <property type="molecule type" value="Genomic_DNA"/>
</dbReference>
<dbReference type="AlphaFoldDB" id="A0A368BRL3"/>
<dbReference type="Proteomes" id="UP000253307">
    <property type="component" value="Unassembled WGS sequence"/>
</dbReference>
<sequence>MIKMVTNLMLFLVISYLYGIALFVSNQVAFFSSQVACGSYFISKRPLESIRKQEGRTDPFGIPLLDNLIFNLIDYSIDKDEKSVEVKFGPSSSKIYFKENYGCTPNNNIVSETTNPLSNSPLTRRNINEEVQNLIDEELEKDPGSRALLVFYKNSVSGESYDLFSNAETPLLSWSMTKSLSSVLFSRMHDEGYFELSDKVLPNRADEGSQLMFKHLLNHVDGLDYKESYFPLTDYFAMITSENVGLHLSSLEMAHKPGDYWSYSSAATNLLNYKMTEKASSLGFTPIELYKYYIFEPLGFNNTYFGTDNLGNFIASSFGYVSAESWLKVGIMMMSASKNDESFISKKMYDLMTQPTRLNNDKIIENYGGQWWLNTNNKEISPAFYDLEQKMFSANGFQGQRLFVIPELELIVVRLGLSGGRKEWDNEGSFLKSLIDIYE</sequence>
<dbReference type="Gene3D" id="3.40.710.10">
    <property type="entry name" value="DD-peptidase/beta-lactamase superfamily"/>
    <property type="match status" value="1"/>
</dbReference>
<dbReference type="PANTHER" id="PTHR43283:SF7">
    <property type="entry name" value="BETA-LACTAMASE-RELATED DOMAIN-CONTAINING PROTEIN"/>
    <property type="match status" value="1"/>
</dbReference>
<name>A0A368BRL3_9GAMM</name>
<evidence type="ECO:0000313" key="2">
    <source>
        <dbReference type="EMBL" id="RCL39969.1"/>
    </source>
</evidence>
<organism evidence="2 3">
    <name type="scientific">SAR86 cluster bacterium</name>
    <dbReference type="NCBI Taxonomy" id="2030880"/>
    <lineage>
        <taxon>Bacteria</taxon>
        <taxon>Pseudomonadati</taxon>
        <taxon>Pseudomonadota</taxon>
        <taxon>Gammaproteobacteria</taxon>
        <taxon>SAR86 cluster</taxon>
    </lineage>
</organism>
<dbReference type="SUPFAM" id="SSF56601">
    <property type="entry name" value="beta-lactamase/transpeptidase-like"/>
    <property type="match status" value="1"/>
</dbReference>
<gene>
    <name evidence="2" type="ORF">DBW96_04005</name>
</gene>
<protein>
    <submittedName>
        <fullName evidence="2">Class C beta-lactamase-related serine hydrolase</fullName>
    </submittedName>
</protein>
<dbReference type="GO" id="GO:0016787">
    <property type="term" value="F:hydrolase activity"/>
    <property type="evidence" value="ECO:0007669"/>
    <property type="project" value="UniProtKB-KW"/>
</dbReference>
<dbReference type="InterPro" id="IPR050789">
    <property type="entry name" value="Diverse_Enzym_Activities"/>
</dbReference>
<dbReference type="Pfam" id="PF00144">
    <property type="entry name" value="Beta-lactamase"/>
    <property type="match status" value="1"/>
</dbReference>
<dbReference type="PANTHER" id="PTHR43283">
    <property type="entry name" value="BETA-LACTAMASE-RELATED"/>
    <property type="match status" value="1"/>
</dbReference>
<dbReference type="InterPro" id="IPR001466">
    <property type="entry name" value="Beta-lactam-related"/>
</dbReference>
<dbReference type="InterPro" id="IPR012338">
    <property type="entry name" value="Beta-lactam/transpept-like"/>
</dbReference>
<evidence type="ECO:0000313" key="3">
    <source>
        <dbReference type="Proteomes" id="UP000253307"/>
    </source>
</evidence>
<feature type="domain" description="Beta-lactamase-related" evidence="1">
    <location>
        <begin position="167"/>
        <end position="415"/>
    </location>
</feature>